<feature type="compositionally biased region" description="Basic and acidic residues" evidence="1">
    <location>
        <begin position="332"/>
        <end position="347"/>
    </location>
</feature>
<proteinExistence type="predicted"/>
<evidence type="ECO:0000256" key="2">
    <source>
        <dbReference type="SAM" id="SignalP"/>
    </source>
</evidence>
<protein>
    <submittedName>
        <fullName evidence="3">Uncharacterized protein</fullName>
    </submittedName>
</protein>
<evidence type="ECO:0000313" key="4">
    <source>
        <dbReference type="Proteomes" id="UP000612055"/>
    </source>
</evidence>
<dbReference type="AlphaFoldDB" id="A0A835Y840"/>
<name>A0A835Y840_9CHLO</name>
<feature type="chain" id="PRO_5032903780" evidence="2">
    <location>
        <begin position="20"/>
        <end position="821"/>
    </location>
</feature>
<accession>A0A835Y840</accession>
<dbReference type="Proteomes" id="UP000612055">
    <property type="component" value="Unassembled WGS sequence"/>
</dbReference>
<reference evidence="3" key="1">
    <citation type="journal article" date="2020" name="bioRxiv">
        <title>Comparative genomics of Chlamydomonas.</title>
        <authorList>
            <person name="Craig R.J."/>
            <person name="Hasan A.R."/>
            <person name="Ness R.W."/>
            <person name="Keightley P.D."/>
        </authorList>
    </citation>
    <scope>NUCLEOTIDE SEQUENCE</scope>
    <source>
        <strain evidence="3">CCAP 11/70</strain>
    </source>
</reference>
<organism evidence="3 4">
    <name type="scientific">Edaphochlamys debaryana</name>
    <dbReference type="NCBI Taxonomy" id="47281"/>
    <lineage>
        <taxon>Eukaryota</taxon>
        <taxon>Viridiplantae</taxon>
        <taxon>Chlorophyta</taxon>
        <taxon>core chlorophytes</taxon>
        <taxon>Chlorophyceae</taxon>
        <taxon>CS clade</taxon>
        <taxon>Chlamydomonadales</taxon>
        <taxon>Chlamydomonadales incertae sedis</taxon>
        <taxon>Edaphochlamys</taxon>
    </lineage>
</organism>
<keyword evidence="4" id="KW-1185">Reference proteome</keyword>
<keyword evidence="2" id="KW-0732">Signal</keyword>
<comment type="caution">
    <text evidence="3">The sequence shown here is derived from an EMBL/GenBank/DDBJ whole genome shotgun (WGS) entry which is preliminary data.</text>
</comment>
<dbReference type="EMBL" id="JAEHOE010000017">
    <property type="protein sequence ID" value="KAG2496859.1"/>
    <property type="molecule type" value="Genomic_DNA"/>
</dbReference>
<feature type="region of interest" description="Disordered" evidence="1">
    <location>
        <begin position="234"/>
        <end position="255"/>
    </location>
</feature>
<evidence type="ECO:0000313" key="3">
    <source>
        <dbReference type="EMBL" id="KAG2496859.1"/>
    </source>
</evidence>
<feature type="region of interest" description="Disordered" evidence="1">
    <location>
        <begin position="321"/>
        <end position="347"/>
    </location>
</feature>
<gene>
    <name evidence="3" type="ORF">HYH03_005262</name>
</gene>
<evidence type="ECO:0000256" key="1">
    <source>
        <dbReference type="SAM" id="MobiDB-lite"/>
    </source>
</evidence>
<sequence>MGHNLMLSLLLLLAGGAAARRRLDDSGLPACEASPFRLGSVEAQGPGGYCFQLLVDSSSGCSNPRCCRDGASASRIVVPVKPACASTTRIQAVVAARGTLYEASADFVSNGASTTLVINDLKLDISNNGALICLMMMAPSGQLNGPGMCQSLEALCLSPAGRAPGVCSAVIVDDDDPVQEEEDTCCAITELAVPEPARRMVKSTDGSSAGLAWTMDSSALPAARSATVFDEEPLSGATTRGGEDDGAIPVIGEGSPLSCLTPPKLTVEGMKAALASKPFGEPDPNSFFGAILTMPLKQLGGQSMFEYFSPGNLLAPRLEEEEAGAAAGGETKTPEGGETKTPEGGESRRHLMGISAAIKALTANNVTLKEDKFNYTWGVAKLKDACSKTADAMLPDKPYLIGVLNKAILPKSLQEKVGKALGEFDPAVCAAFSPCTGFKVDGVPLGSLVMGFGGVETTPMQTAVGPITLVLDTISIGDQPKLPVNMVWRDFDFKDTESPKGMGTIEKTKEFDVGFRVKGSVEWGPKWKNAEMVLKGEANVGANLAEKFLVIAAETGGIQITVPDVIDKLNLDGVLKLSTNIVWEKRGEGSRLTATASAEASVEDVNNFIAQVIGSISGGKGGKNKDKIEKLKSIMKWNPVGDVKLTVSLGVLMEAGGVAIQLYVSGSMAPNEFWKSLGVPEVSGSFRIVISVDLQDPLAPRLGFFVKLNEDEKTYGIRLCGAATDCPDAGACVLGFCTNLPAFCTTDSQEGSDKTGSGDCESGYGQRFYRASLLSYSYCCKDCPSDQADGAGKLGTGSATQASKEDIQSCWKCNEVSVHQD</sequence>
<feature type="signal peptide" evidence="2">
    <location>
        <begin position="1"/>
        <end position="19"/>
    </location>
</feature>